<dbReference type="Proteomes" id="UP000544122">
    <property type="component" value="Unassembled WGS sequence"/>
</dbReference>
<accession>A0A7Y4GNJ2</accession>
<keyword evidence="1" id="KW-0812">Transmembrane</keyword>
<comment type="caution">
    <text evidence="2">The sequence shown here is derived from an EMBL/GenBank/DDBJ whole genome shotgun (WGS) entry which is preliminary data.</text>
</comment>
<dbReference type="AlphaFoldDB" id="A0A7Y4GNJ2"/>
<sequence length="187" mass="20165">MAGVVLINAVVVFFCVFLLLTITAFMGLGPRVWANFLEVSDQPEVTAFSQPGGVVNFGCEAGNTVSAEYRAPQGYRILNATVEPVDPRAAKTVTPRLLSNDGRIAKGQVEYFGRDRTWLRNCEGGGHGSMRIKGEIVREESNTWLLVCSLLGLALIIGIITLFGSVPPPDSGSRTRRVQSTLQAKPG</sequence>
<evidence type="ECO:0000313" key="3">
    <source>
        <dbReference type="Proteomes" id="UP000544122"/>
    </source>
</evidence>
<evidence type="ECO:0000313" key="2">
    <source>
        <dbReference type="EMBL" id="NOJ39070.1"/>
    </source>
</evidence>
<dbReference type="EMBL" id="JAAVLX010000002">
    <property type="protein sequence ID" value="NOJ39070.1"/>
    <property type="molecule type" value="Genomic_DNA"/>
</dbReference>
<proteinExistence type="predicted"/>
<name>A0A7Y4GNJ2_9BRAD</name>
<keyword evidence="1" id="KW-1133">Transmembrane helix</keyword>
<keyword evidence="3" id="KW-1185">Reference proteome</keyword>
<evidence type="ECO:0000256" key="1">
    <source>
        <dbReference type="SAM" id="Phobius"/>
    </source>
</evidence>
<keyword evidence="1" id="KW-0472">Membrane</keyword>
<organism evidence="2 3">
    <name type="scientific">Bradyrhizobium australiense</name>
    <dbReference type="NCBI Taxonomy" id="2721161"/>
    <lineage>
        <taxon>Bacteria</taxon>
        <taxon>Pseudomonadati</taxon>
        <taxon>Pseudomonadota</taxon>
        <taxon>Alphaproteobacteria</taxon>
        <taxon>Hyphomicrobiales</taxon>
        <taxon>Nitrobacteraceae</taxon>
        <taxon>Bradyrhizobium</taxon>
    </lineage>
</organism>
<gene>
    <name evidence="2" type="ORF">HCN58_05520</name>
</gene>
<reference evidence="2 3" key="1">
    <citation type="submission" date="2020-03" db="EMBL/GenBank/DDBJ databases">
        <title>Bradyrhizobium diversity isolated from nodules of Indigofera sp.</title>
        <authorList>
            <person name="Klepa M."/>
            <person name="Helene L."/>
            <person name="Hungria M."/>
        </authorList>
    </citation>
    <scope>NUCLEOTIDE SEQUENCE [LARGE SCALE GENOMIC DNA]</scope>
    <source>
        <strain evidence="2 3">WSM 1791</strain>
    </source>
</reference>
<protein>
    <submittedName>
        <fullName evidence="2">Uncharacterized protein</fullName>
    </submittedName>
</protein>
<feature type="transmembrane region" description="Helical" evidence="1">
    <location>
        <begin position="6"/>
        <end position="28"/>
    </location>
</feature>
<feature type="transmembrane region" description="Helical" evidence="1">
    <location>
        <begin position="143"/>
        <end position="166"/>
    </location>
</feature>